<dbReference type="EMBL" id="LAZR01026706">
    <property type="protein sequence ID" value="KKL67910.1"/>
    <property type="molecule type" value="Genomic_DNA"/>
</dbReference>
<protein>
    <submittedName>
        <fullName evidence="1">Uncharacterized protein</fullName>
    </submittedName>
</protein>
<organism evidence="1">
    <name type="scientific">marine sediment metagenome</name>
    <dbReference type="NCBI Taxonomy" id="412755"/>
    <lineage>
        <taxon>unclassified sequences</taxon>
        <taxon>metagenomes</taxon>
        <taxon>ecological metagenomes</taxon>
    </lineage>
</organism>
<gene>
    <name evidence="1" type="ORF">LCGC14_2130260</name>
</gene>
<dbReference type="AlphaFoldDB" id="A0A0F9GEQ1"/>
<sequence>MPLEHTQLIAKDPGGVIDHADGSVTGAKLADPFTFGETPFTPPEDPTEDYHVVNKTYVDNLPRGRKPVFTATQGTGLRLTQAPPSLNIT</sequence>
<evidence type="ECO:0000313" key="1">
    <source>
        <dbReference type="EMBL" id="KKL67910.1"/>
    </source>
</evidence>
<reference evidence="1" key="1">
    <citation type="journal article" date="2015" name="Nature">
        <title>Complex archaea that bridge the gap between prokaryotes and eukaryotes.</title>
        <authorList>
            <person name="Spang A."/>
            <person name="Saw J.H."/>
            <person name="Jorgensen S.L."/>
            <person name="Zaremba-Niedzwiedzka K."/>
            <person name="Martijn J."/>
            <person name="Lind A.E."/>
            <person name="van Eijk R."/>
            <person name="Schleper C."/>
            <person name="Guy L."/>
            <person name="Ettema T.J."/>
        </authorList>
    </citation>
    <scope>NUCLEOTIDE SEQUENCE</scope>
</reference>
<accession>A0A0F9GEQ1</accession>
<name>A0A0F9GEQ1_9ZZZZ</name>
<proteinExistence type="predicted"/>
<comment type="caution">
    <text evidence="1">The sequence shown here is derived from an EMBL/GenBank/DDBJ whole genome shotgun (WGS) entry which is preliminary data.</text>
</comment>